<evidence type="ECO:0000256" key="1">
    <source>
        <dbReference type="SAM" id="Coils"/>
    </source>
</evidence>
<accession>A0A7J7KN10</accession>
<feature type="compositionally biased region" description="Basic and acidic residues" evidence="2">
    <location>
        <begin position="51"/>
        <end position="71"/>
    </location>
</feature>
<keyword evidence="4" id="KW-1185">Reference proteome</keyword>
<name>A0A7J7KN10_BUGNE</name>
<reference evidence="3" key="1">
    <citation type="submission" date="2020-06" db="EMBL/GenBank/DDBJ databases">
        <title>Draft genome of Bugula neritina, a colonial animal packing powerful symbionts and potential medicines.</title>
        <authorList>
            <person name="Rayko M."/>
        </authorList>
    </citation>
    <scope>NUCLEOTIDE SEQUENCE [LARGE SCALE GENOMIC DNA]</scope>
    <source>
        <strain evidence="3">Kwan_BN1</strain>
    </source>
</reference>
<sequence>MFRYDCSNAIHDRKLVEQRFGDLREKLDKLTESRDRFAEEEKNYVQNTCEESERLAEGYDKRPTDLEEQLNKDLPVPSSIIK</sequence>
<dbReference type="AlphaFoldDB" id="A0A7J7KN10"/>
<organism evidence="3 4">
    <name type="scientific">Bugula neritina</name>
    <name type="common">Brown bryozoan</name>
    <name type="synonym">Sertularia neritina</name>
    <dbReference type="NCBI Taxonomy" id="10212"/>
    <lineage>
        <taxon>Eukaryota</taxon>
        <taxon>Metazoa</taxon>
        <taxon>Spiralia</taxon>
        <taxon>Lophotrochozoa</taxon>
        <taxon>Bryozoa</taxon>
        <taxon>Gymnolaemata</taxon>
        <taxon>Cheilostomatida</taxon>
        <taxon>Flustrina</taxon>
        <taxon>Buguloidea</taxon>
        <taxon>Bugulidae</taxon>
        <taxon>Bugula</taxon>
    </lineage>
</organism>
<proteinExistence type="predicted"/>
<feature type="coiled-coil region" evidence="1">
    <location>
        <begin position="13"/>
        <end position="43"/>
    </location>
</feature>
<feature type="region of interest" description="Disordered" evidence="2">
    <location>
        <begin position="48"/>
        <end position="82"/>
    </location>
</feature>
<keyword evidence="1" id="KW-0175">Coiled coil</keyword>
<dbReference type="EMBL" id="VXIV02000243">
    <property type="protein sequence ID" value="KAF6039523.1"/>
    <property type="molecule type" value="Genomic_DNA"/>
</dbReference>
<evidence type="ECO:0000256" key="2">
    <source>
        <dbReference type="SAM" id="MobiDB-lite"/>
    </source>
</evidence>
<comment type="caution">
    <text evidence="3">The sequence shown here is derived from an EMBL/GenBank/DDBJ whole genome shotgun (WGS) entry which is preliminary data.</text>
</comment>
<protein>
    <submittedName>
        <fullName evidence="3">Uncharacterized protein</fullName>
    </submittedName>
</protein>
<evidence type="ECO:0000313" key="3">
    <source>
        <dbReference type="EMBL" id="KAF6039523.1"/>
    </source>
</evidence>
<evidence type="ECO:0000313" key="4">
    <source>
        <dbReference type="Proteomes" id="UP000593567"/>
    </source>
</evidence>
<dbReference type="Proteomes" id="UP000593567">
    <property type="component" value="Unassembled WGS sequence"/>
</dbReference>
<gene>
    <name evidence="3" type="ORF">EB796_002148</name>
</gene>